<dbReference type="PANTHER" id="PTHR28004:SF2">
    <property type="entry name" value="D-SERINE DEHYDRATASE"/>
    <property type="match status" value="1"/>
</dbReference>
<dbReference type="Pfam" id="PF14031">
    <property type="entry name" value="D-ser_dehydrat"/>
    <property type="match status" value="1"/>
</dbReference>
<dbReference type="SMART" id="SM01119">
    <property type="entry name" value="D-ser_dehydrat"/>
    <property type="match status" value="1"/>
</dbReference>
<dbReference type="PANTHER" id="PTHR28004">
    <property type="entry name" value="ZGC:162816-RELATED"/>
    <property type="match status" value="1"/>
</dbReference>
<dbReference type="CDD" id="cd06819">
    <property type="entry name" value="PLPDE_III_LS_D-TA"/>
    <property type="match status" value="1"/>
</dbReference>
<evidence type="ECO:0000256" key="1">
    <source>
        <dbReference type="ARBA" id="ARBA00005323"/>
    </source>
</evidence>
<dbReference type="SUPFAM" id="SSF51419">
    <property type="entry name" value="PLP-binding barrel"/>
    <property type="match status" value="1"/>
</dbReference>
<evidence type="ECO:0000259" key="3">
    <source>
        <dbReference type="SMART" id="SM01119"/>
    </source>
</evidence>
<protein>
    <submittedName>
        <fullName evidence="4">DSD1 family PLP-dependent enzyme</fullName>
    </submittedName>
</protein>
<reference evidence="4 5" key="1">
    <citation type="submission" date="2024-08" db="EMBL/GenBank/DDBJ databases">
        <title>Draft Genome Sequence of Legionella lytica strain DSB2004, Isolated From a Fire Sprinkler System.</title>
        <authorList>
            <person name="Everhart A.D."/>
            <person name="Kidane D.T."/>
            <person name="Farone A.L."/>
            <person name="Farone M.B."/>
        </authorList>
    </citation>
    <scope>NUCLEOTIDE SEQUENCE [LARGE SCALE GENOMIC DNA]</scope>
    <source>
        <strain evidence="4 5">DSB2004</strain>
    </source>
</reference>
<dbReference type="InterPro" id="IPR051466">
    <property type="entry name" value="D-amino_acid_metab_enzyme"/>
</dbReference>
<evidence type="ECO:0000313" key="4">
    <source>
        <dbReference type="EMBL" id="MFJ1269012.1"/>
    </source>
</evidence>
<feature type="domain" description="D-serine dehydratase-like" evidence="3">
    <location>
        <begin position="258"/>
        <end position="347"/>
    </location>
</feature>
<dbReference type="InterPro" id="IPR042208">
    <property type="entry name" value="D-ser_dehydrat-like_sf"/>
</dbReference>
<dbReference type="Gene3D" id="2.40.37.20">
    <property type="entry name" value="D-serine dehydratase-like domain"/>
    <property type="match status" value="1"/>
</dbReference>
<sequence length="364" mass="40623">MEKIDTPCLVIDLAKLEINIGLMQNLATQMGVGLRPHCKTHKCSRIAKLQLAAGAIGISAAKLSEAEILIEQGIVDILITSPIVSECKLQRLARCLKKAPRLLLVLDNPQNAEALNQLGHTLNQPIQVLIDLDPGIGRTGVHPNNALNFARFLQELPWLRVQGMQCYAGNLQHVADYQERKERSLKTMEMASEIFRALQPLFPELHILTGSGTGTFDIDPDASEVTEIQPGSYTVMDVQYERIGSKDNAQQFRQFQNAMTLWSTVISSNRSEHVTVDAGTKAIYFDPKYQPRIISHPHLSYDWGGFGDEHGKIIAPGVLPRNGDLIEMVVPHCDPTINLYDQFVMVRDNEVVEIWDIDLRGKSQ</sequence>
<dbReference type="Gene3D" id="3.20.20.10">
    <property type="entry name" value="Alanine racemase"/>
    <property type="match status" value="1"/>
</dbReference>
<dbReference type="Pfam" id="PF01168">
    <property type="entry name" value="Ala_racemase_N"/>
    <property type="match status" value="1"/>
</dbReference>
<keyword evidence="2" id="KW-0456">Lyase</keyword>
<evidence type="ECO:0000313" key="5">
    <source>
        <dbReference type="Proteomes" id="UP001615550"/>
    </source>
</evidence>
<name>A0ABW8D9Z8_9GAMM</name>
<comment type="caution">
    <text evidence="4">The sequence shown here is derived from an EMBL/GenBank/DDBJ whole genome shotgun (WGS) entry which is preliminary data.</text>
</comment>
<gene>
    <name evidence="4" type="ORF">ACD661_10625</name>
</gene>
<dbReference type="InterPro" id="IPR001608">
    <property type="entry name" value="Ala_racemase_N"/>
</dbReference>
<dbReference type="InterPro" id="IPR029066">
    <property type="entry name" value="PLP-binding_barrel"/>
</dbReference>
<organism evidence="4 5">
    <name type="scientific">Legionella lytica</name>
    <dbReference type="NCBI Taxonomy" id="96232"/>
    <lineage>
        <taxon>Bacteria</taxon>
        <taxon>Pseudomonadati</taxon>
        <taxon>Pseudomonadota</taxon>
        <taxon>Gammaproteobacteria</taxon>
        <taxon>Legionellales</taxon>
        <taxon>Legionellaceae</taxon>
        <taxon>Legionella</taxon>
    </lineage>
</organism>
<proteinExistence type="inferred from homology"/>
<dbReference type="InterPro" id="IPR026956">
    <property type="entry name" value="D-ser_dehydrat-like_dom"/>
</dbReference>
<dbReference type="Proteomes" id="UP001615550">
    <property type="component" value="Unassembled WGS sequence"/>
</dbReference>
<accession>A0ABW8D9Z8</accession>
<evidence type="ECO:0000256" key="2">
    <source>
        <dbReference type="ARBA" id="ARBA00023239"/>
    </source>
</evidence>
<comment type="similarity">
    <text evidence="1">Belongs to the DSD1 family.</text>
</comment>
<dbReference type="EMBL" id="JBGORX010000003">
    <property type="protein sequence ID" value="MFJ1269012.1"/>
    <property type="molecule type" value="Genomic_DNA"/>
</dbReference>
<keyword evidence="5" id="KW-1185">Reference proteome</keyword>
<dbReference type="RefSeq" id="WP_400187830.1">
    <property type="nucleotide sequence ID" value="NZ_JBGORX010000003.1"/>
</dbReference>